<comment type="caution">
    <text evidence="1">The sequence shown here is derived from an EMBL/GenBank/DDBJ whole genome shotgun (WGS) entry which is preliminary data.</text>
</comment>
<dbReference type="EMBL" id="QEAM01000065">
    <property type="protein sequence ID" value="TPX47920.1"/>
    <property type="molecule type" value="Genomic_DNA"/>
</dbReference>
<proteinExistence type="predicted"/>
<gene>
    <name evidence="1" type="ORF">SeLEV6574_g02375</name>
</gene>
<dbReference type="VEuPathDB" id="FungiDB:SeMB42_g04631"/>
<evidence type="ECO:0000313" key="1">
    <source>
        <dbReference type="EMBL" id="TPX47920.1"/>
    </source>
</evidence>
<name>A0A507DAJ4_9FUNG</name>
<dbReference type="Proteomes" id="UP000320475">
    <property type="component" value="Unassembled WGS sequence"/>
</dbReference>
<protein>
    <submittedName>
        <fullName evidence="1">Uncharacterized protein</fullName>
    </submittedName>
</protein>
<organism evidence="1 2">
    <name type="scientific">Synchytrium endobioticum</name>
    <dbReference type="NCBI Taxonomy" id="286115"/>
    <lineage>
        <taxon>Eukaryota</taxon>
        <taxon>Fungi</taxon>
        <taxon>Fungi incertae sedis</taxon>
        <taxon>Chytridiomycota</taxon>
        <taxon>Chytridiomycota incertae sedis</taxon>
        <taxon>Chytridiomycetes</taxon>
        <taxon>Synchytriales</taxon>
        <taxon>Synchytriaceae</taxon>
        <taxon>Synchytrium</taxon>
    </lineage>
</organism>
<sequence length="149" mass="16856">MKWNDTPHREQGLGHLIKVSLLLNRSYKRRTQRHSPWATARPSNHYYIRHEPYGRLELVRGSWSLQQTGNGSLPVDVHTATSGQLPAREKGYWSSSMILASGGGSIWWVPQPNHVESSTSRFRKPTGFAEVSTQMNLNSSRSSSAYYDG</sequence>
<dbReference type="AlphaFoldDB" id="A0A507DAJ4"/>
<reference evidence="1 2" key="1">
    <citation type="journal article" date="2019" name="Sci. Rep.">
        <title>Comparative genomics of chytrid fungi reveal insights into the obligate biotrophic and pathogenic lifestyle of Synchytrium endobioticum.</title>
        <authorList>
            <person name="van de Vossenberg B.T.L.H."/>
            <person name="Warris S."/>
            <person name="Nguyen H.D.T."/>
            <person name="van Gent-Pelzer M.P.E."/>
            <person name="Joly D.L."/>
            <person name="van de Geest H.C."/>
            <person name="Bonants P.J.M."/>
            <person name="Smith D.S."/>
            <person name="Levesque C.A."/>
            <person name="van der Lee T.A.J."/>
        </authorList>
    </citation>
    <scope>NUCLEOTIDE SEQUENCE [LARGE SCALE GENOMIC DNA]</scope>
    <source>
        <strain evidence="1 2">LEV6574</strain>
    </source>
</reference>
<evidence type="ECO:0000313" key="2">
    <source>
        <dbReference type="Proteomes" id="UP000320475"/>
    </source>
</evidence>
<accession>A0A507DAJ4</accession>